<comment type="caution">
    <text evidence="1">The sequence shown here is derived from an EMBL/GenBank/DDBJ whole genome shotgun (WGS) entry which is preliminary data.</text>
</comment>
<dbReference type="EMBL" id="AZSP01000325">
    <property type="protein sequence ID" value="PVE05626.1"/>
    <property type="molecule type" value="Genomic_DNA"/>
</dbReference>
<name>A0A2T7SRW8_9ACTN</name>
<evidence type="ECO:0000313" key="1">
    <source>
        <dbReference type="EMBL" id="PVE05626.1"/>
    </source>
</evidence>
<sequence length="60" mass="6725">MGRGVLSVHCHALQITWSRAVVQAALTVWNGRIAERGAMLPPMFAHSNQTWWWTARSAAH</sequence>
<keyword evidence="2" id="KW-1185">Reference proteome</keyword>
<dbReference type="AlphaFoldDB" id="A0A2T7SRW8"/>
<gene>
    <name evidence="1" type="ORF">Y717_35130</name>
</gene>
<dbReference type="Pfam" id="PF08055">
    <property type="entry name" value="Trp_leader1"/>
    <property type="match status" value="1"/>
</dbReference>
<organism evidence="1 2">
    <name type="scientific">Streptomyces scopuliridis RB72</name>
    <dbReference type="NCBI Taxonomy" id="1440053"/>
    <lineage>
        <taxon>Bacteria</taxon>
        <taxon>Bacillati</taxon>
        <taxon>Actinomycetota</taxon>
        <taxon>Actinomycetes</taxon>
        <taxon>Kitasatosporales</taxon>
        <taxon>Streptomycetaceae</taxon>
        <taxon>Streptomyces</taxon>
    </lineage>
</organism>
<dbReference type="InterPro" id="IPR012638">
    <property type="entry name" value="Trp_leader1"/>
</dbReference>
<evidence type="ECO:0000313" key="2">
    <source>
        <dbReference type="Proteomes" id="UP000245992"/>
    </source>
</evidence>
<protein>
    <submittedName>
        <fullName evidence="1">Uncharacterized protein</fullName>
    </submittedName>
</protein>
<accession>A0A2T7SRW8</accession>
<dbReference type="Proteomes" id="UP000245992">
    <property type="component" value="Unassembled WGS sequence"/>
</dbReference>
<proteinExistence type="predicted"/>
<reference evidence="1 2" key="1">
    <citation type="submission" date="2013-12" db="EMBL/GenBank/DDBJ databases">
        <title>Annotated genome of Streptomyces scopuliridis.</title>
        <authorList>
            <person name="Olson J.B."/>
        </authorList>
    </citation>
    <scope>NUCLEOTIDE SEQUENCE [LARGE SCALE GENOMIC DNA]</scope>
    <source>
        <strain evidence="1 2">RB72</strain>
    </source>
</reference>